<evidence type="ECO:0000313" key="2">
    <source>
        <dbReference type="Proteomes" id="UP000235073"/>
    </source>
</evidence>
<name>A0A2I1YH05_STRMC</name>
<dbReference type="EMBL" id="PKIB01000003">
    <property type="protein sequence ID" value="PLA54149.1"/>
    <property type="molecule type" value="Genomic_DNA"/>
</dbReference>
<reference evidence="1 2" key="1">
    <citation type="submission" date="2017-12" db="EMBL/GenBank/DDBJ databases">
        <title>Phylogenetic diversity of female urinary microbiome.</title>
        <authorList>
            <person name="Thomas-White K."/>
            <person name="Wolfe A.J."/>
        </authorList>
    </citation>
    <scope>NUCLEOTIDE SEQUENCE [LARGE SCALE GENOMIC DNA]</scope>
    <source>
        <strain evidence="1 2">UMB0733</strain>
    </source>
</reference>
<comment type="caution">
    <text evidence="1">The sequence shown here is derived from an EMBL/GenBank/DDBJ whole genome shotgun (WGS) entry which is preliminary data.</text>
</comment>
<accession>A0A2I1YH05</accession>
<gene>
    <name evidence="1" type="ORF">CYK21_05835</name>
</gene>
<evidence type="ECO:0000313" key="1">
    <source>
        <dbReference type="EMBL" id="PLA54149.1"/>
    </source>
</evidence>
<dbReference type="AlphaFoldDB" id="A0A2I1YH05"/>
<proteinExistence type="predicted"/>
<sequence>MKLTQLQVNEKNHYQNCLTWSNIQAATVVSDVFGKSAQSIIESILDHPEEESKIGELVHKSMTVKAQVLEITIDSEITTD</sequence>
<dbReference type="Proteomes" id="UP000235073">
    <property type="component" value="Unassembled WGS sequence"/>
</dbReference>
<organism evidence="1 2">
    <name type="scientific">Streptococcus macedonicus</name>
    <name type="common">Streptococcus gallolyticus macedonicus</name>
    <dbReference type="NCBI Taxonomy" id="59310"/>
    <lineage>
        <taxon>Bacteria</taxon>
        <taxon>Bacillati</taxon>
        <taxon>Bacillota</taxon>
        <taxon>Bacilli</taxon>
        <taxon>Lactobacillales</taxon>
        <taxon>Streptococcaceae</taxon>
        <taxon>Streptococcus</taxon>
    </lineage>
</organism>
<protein>
    <submittedName>
        <fullName evidence="1">Uncharacterized protein</fullName>
    </submittedName>
</protein>